<name>A0A9P4PPN4_9PLEO</name>
<evidence type="ECO:0000313" key="2">
    <source>
        <dbReference type="Proteomes" id="UP000799764"/>
    </source>
</evidence>
<comment type="caution">
    <text evidence="1">The sequence shown here is derived from an EMBL/GenBank/DDBJ whole genome shotgun (WGS) entry which is preliminary data.</text>
</comment>
<accession>A0A9P4PPN4</accession>
<dbReference type="Proteomes" id="UP000799764">
    <property type="component" value="Unassembled WGS sequence"/>
</dbReference>
<evidence type="ECO:0000313" key="1">
    <source>
        <dbReference type="EMBL" id="KAF2446621.1"/>
    </source>
</evidence>
<proteinExistence type="predicted"/>
<gene>
    <name evidence="1" type="ORF">P171DRAFT_262956</name>
</gene>
<sequence>MQDAPGPSILTLLELRPAHLATRSPLRRAEFALAHIALVVAMLGEVRGTHIALPRFLGPFAGGFVLEPRQGVADNRVDDDGDIEELEEADQNRFIGVDIPHVVGHGAARGAGRSCLVSTFGPSANGQRTLGAVRMYAYLAVPRSASAGCGGGVAAVDGREGTAGYARRPTRVCAKRYPTHRASKELYRTW</sequence>
<dbReference type="AlphaFoldDB" id="A0A9P4PPN4"/>
<organism evidence="1 2">
    <name type="scientific">Karstenula rhodostoma CBS 690.94</name>
    <dbReference type="NCBI Taxonomy" id="1392251"/>
    <lineage>
        <taxon>Eukaryota</taxon>
        <taxon>Fungi</taxon>
        <taxon>Dikarya</taxon>
        <taxon>Ascomycota</taxon>
        <taxon>Pezizomycotina</taxon>
        <taxon>Dothideomycetes</taxon>
        <taxon>Pleosporomycetidae</taxon>
        <taxon>Pleosporales</taxon>
        <taxon>Massarineae</taxon>
        <taxon>Didymosphaeriaceae</taxon>
        <taxon>Karstenula</taxon>
    </lineage>
</organism>
<reference evidence="1" key="1">
    <citation type="journal article" date="2020" name="Stud. Mycol.">
        <title>101 Dothideomycetes genomes: a test case for predicting lifestyles and emergence of pathogens.</title>
        <authorList>
            <person name="Haridas S."/>
            <person name="Albert R."/>
            <person name="Binder M."/>
            <person name="Bloem J."/>
            <person name="Labutti K."/>
            <person name="Salamov A."/>
            <person name="Andreopoulos B."/>
            <person name="Baker S."/>
            <person name="Barry K."/>
            <person name="Bills G."/>
            <person name="Bluhm B."/>
            <person name="Cannon C."/>
            <person name="Castanera R."/>
            <person name="Culley D."/>
            <person name="Daum C."/>
            <person name="Ezra D."/>
            <person name="Gonzalez J."/>
            <person name="Henrissat B."/>
            <person name="Kuo A."/>
            <person name="Liang C."/>
            <person name="Lipzen A."/>
            <person name="Lutzoni F."/>
            <person name="Magnuson J."/>
            <person name="Mondo S."/>
            <person name="Nolan M."/>
            <person name="Ohm R."/>
            <person name="Pangilinan J."/>
            <person name="Park H.-J."/>
            <person name="Ramirez L."/>
            <person name="Alfaro M."/>
            <person name="Sun H."/>
            <person name="Tritt A."/>
            <person name="Yoshinaga Y."/>
            <person name="Zwiers L.-H."/>
            <person name="Turgeon B."/>
            <person name="Goodwin S."/>
            <person name="Spatafora J."/>
            <person name="Crous P."/>
            <person name="Grigoriev I."/>
        </authorList>
    </citation>
    <scope>NUCLEOTIDE SEQUENCE</scope>
    <source>
        <strain evidence="1">CBS 690.94</strain>
    </source>
</reference>
<protein>
    <submittedName>
        <fullName evidence="1">Uncharacterized protein</fullName>
    </submittedName>
</protein>
<dbReference type="EMBL" id="MU001498">
    <property type="protein sequence ID" value="KAF2446621.1"/>
    <property type="molecule type" value="Genomic_DNA"/>
</dbReference>
<keyword evidence="2" id="KW-1185">Reference proteome</keyword>